<keyword evidence="2" id="KW-0132">Cell division</keyword>
<dbReference type="SUPFAM" id="SSF48371">
    <property type="entry name" value="ARM repeat"/>
    <property type="match status" value="1"/>
</dbReference>
<dbReference type="GO" id="GO:0000785">
    <property type="term" value="C:chromatin"/>
    <property type="evidence" value="ECO:0007669"/>
    <property type="project" value="TreeGrafter"/>
</dbReference>
<feature type="compositionally biased region" description="Polar residues" evidence="9">
    <location>
        <begin position="1271"/>
        <end position="1284"/>
    </location>
</feature>
<dbReference type="GO" id="GO:0051301">
    <property type="term" value="P:cell division"/>
    <property type="evidence" value="ECO:0007669"/>
    <property type="project" value="UniProtKB-KW"/>
</dbReference>
<dbReference type="Gene3D" id="1.25.10.10">
    <property type="entry name" value="Leucine-rich Repeat Variant"/>
    <property type="match status" value="1"/>
</dbReference>
<keyword evidence="4" id="KW-0498">Mitosis</keyword>
<evidence type="ECO:0000256" key="5">
    <source>
        <dbReference type="ARBA" id="ARBA00023204"/>
    </source>
</evidence>
<feature type="region of interest" description="Disordered" evidence="9">
    <location>
        <begin position="1229"/>
        <end position="1298"/>
    </location>
</feature>
<feature type="region of interest" description="Disordered" evidence="9">
    <location>
        <begin position="1190"/>
        <end position="1211"/>
    </location>
</feature>
<feature type="coiled-coil region" evidence="8">
    <location>
        <begin position="504"/>
        <end position="534"/>
    </location>
</feature>
<keyword evidence="8" id="KW-0175">Coiled coil</keyword>
<dbReference type="EMBL" id="JAMSHJ010000006">
    <property type="protein sequence ID" value="KAI5397181.1"/>
    <property type="molecule type" value="Genomic_DNA"/>
</dbReference>
<dbReference type="GO" id="GO:0006281">
    <property type="term" value="P:DNA repair"/>
    <property type="evidence" value="ECO:0007669"/>
    <property type="project" value="UniProtKB-KW"/>
</dbReference>
<proteinExistence type="predicted"/>
<evidence type="ECO:0000313" key="11">
    <source>
        <dbReference type="Proteomes" id="UP001058974"/>
    </source>
</evidence>
<feature type="compositionally biased region" description="Polar residues" evidence="9">
    <location>
        <begin position="1238"/>
        <end position="1247"/>
    </location>
</feature>
<dbReference type="GO" id="GO:0035825">
    <property type="term" value="P:homologous recombination"/>
    <property type="evidence" value="ECO:0007669"/>
    <property type="project" value="UniProtKB-ARBA"/>
</dbReference>
<organism evidence="10 11">
    <name type="scientific">Pisum sativum</name>
    <name type="common">Garden pea</name>
    <name type="synonym">Lathyrus oleraceus</name>
    <dbReference type="NCBI Taxonomy" id="3888"/>
    <lineage>
        <taxon>Eukaryota</taxon>
        <taxon>Viridiplantae</taxon>
        <taxon>Streptophyta</taxon>
        <taxon>Embryophyta</taxon>
        <taxon>Tracheophyta</taxon>
        <taxon>Spermatophyta</taxon>
        <taxon>Magnoliopsida</taxon>
        <taxon>eudicotyledons</taxon>
        <taxon>Gunneridae</taxon>
        <taxon>Pentapetalae</taxon>
        <taxon>rosids</taxon>
        <taxon>fabids</taxon>
        <taxon>Fabales</taxon>
        <taxon>Fabaceae</taxon>
        <taxon>Papilionoideae</taxon>
        <taxon>50 kb inversion clade</taxon>
        <taxon>NPAAA clade</taxon>
        <taxon>Hologalegina</taxon>
        <taxon>IRL clade</taxon>
        <taxon>Fabeae</taxon>
        <taxon>Lathyrus</taxon>
    </lineage>
</organism>
<reference evidence="10 11" key="1">
    <citation type="journal article" date="2022" name="Nat. Genet.">
        <title>Improved pea reference genome and pan-genome highlight genomic features and evolutionary characteristics.</title>
        <authorList>
            <person name="Yang T."/>
            <person name="Liu R."/>
            <person name="Luo Y."/>
            <person name="Hu S."/>
            <person name="Wang D."/>
            <person name="Wang C."/>
            <person name="Pandey M.K."/>
            <person name="Ge S."/>
            <person name="Xu Q."/>
            <person name="Li N."/>
            <person name="Li G."/>
            <person name="Huang Y."/>
            <person name="Saxena R.K."/>
            <person name="Ji Y."/>
            <person name="Li M."/>
            <person name="Yan X."/>
            <person name="He Y."/>
            <person name="Liu Y."/>
            <person name="Wang X."/>
            <person name="Xiang C."/>
            <person name="Varshney R.K."/>
            <person name="Ding H."/>
            <person name="Gao S."/>
            <person name="Zong X."/>
        </authorList>
    </citation>
    <scope>NUCLEOTIDE SEQUENCE [LARGE SCALE GENOMIC DNA]</scope>
    <source>
        <strain evidence="10 11">cv. Zhongwan 6</strain>
    </source>
</reference>
<protein>
    <recommendedName>
        <fullName evidence="12">Sister chromatid cohesion protein PDS5 homolog A</fullName>
    </recommendedName>
</protein>
<name>A0A9D4W847_PEA</name>
<dbReference type="InterPro" id="IPR039776">
    <property type="entry name" value="Pds5"/>
</dbReference>
<dbReference type="InterPro" id="IPR011989">
    <property type="entry name" value="ARM-like"/>
</dbReference>
<comment type="subcellular location">
    <subcellularLocation>
        <location evidence="1">Nucleus</location>
    </subcellularLocation>
</comment>
<evidence type="ECO:0000313" key="10">
    <source>
        <dbReference type="EMBL" id="KAI5397181.1"/>
    </source>
</evidence>
<accession>A0A9D4W847</accession>
<gene>
    <name evidence="10" type="ORF">KIW84_063126</name>
</gene>
<dbReference type="Gramene" id="Psat06G0312600-T1">
    <property type="protein sequence ID" value="KAI5397181.1"/>
    <property type="gene ID" value="KIW84_063126"/>
</dbReference>
<keyword evidence="11" id="KW-1185">Reference proteome</keyword>
<evidence type="ECO:0008006" key="12">
    <source>
        <dbReference type="Google" id="ProtNLM"/>
    </source>
</evidence>
<evidence type="ECO:0000256" key="3">
    <source>
        <dbReference type="ARBA" id="ARBA00022763"/>
    </source>
</evidence>
<dbReference type="CDD" id="cd19953">
    <property type="entry name" value="PDS5"/>
    <property type="match status" value="1"/>
</dbReference>
<keyword evidence="3" id="KW-0227">DNA damage</keyword>
<dbReference type="GO" id="GO:0007064">
    <property type="term" value="P:mitotic sister chromatid cohesion"/>
    <property type="evidence" value="ECO:0007669"/>
    <property type="project" value="InterPro"/>
</dbReference>
<keyword evidence="6" id="KW-0539">Nucleus</keyword>
<evidence type="ECO:0000256" key="4">
    <source>
        <dbReference type="ARBA" id="ARBA00022776"/>
    </source>
</evidence>
<dbReference type="PANTHER" id="PTHR12663">
    <property type="entry name" value="ANDROGEN INDUCED INHIBITOR OF PROLIFERATION AS3 / PDS5-RELATED"/>
    <property type="match status" value="1"/>
</dbReference>
<evidence type="ECO:0000256" key="7">
    <source>
        <dbReference type="ARBA" id="ARBA00023306"/>
    </source>
</evidence>
<evidence type="ECO:0000256" key="9">
    <source>
        <dbReference type="SAM" id="MobiDB-lite"/>
    </source>
</evidence>
<dbReference type="InterPro" id="IPR016024">
    <property type="entry name" value="ARM-type_fold"/>
</dbReference>
<sequence length="1468" mass="164984">MDERSLQLVSQLGTHLALRSRPNKDFIVKSLRKAADALSKLEQSPQLEIIKGVQASKKRDDALKPLIDAVVYGGLLCHEDKDVKLLVAICVTELLRVMAPDPPFEDRHLRDVFKLIIGLFADLADTSNPLFSKRVKVLDTVAQLRCCVLMLEIDCIDLVIEMFNVFFSAVRDDHHYSLINSMSSIMINMLNECEEASQKLLEVILRNLIKRKKDATCASYQLAASVIRSCAQEDELNPLICRFLSSCIYDRDAVGSGLKEFYHEIILQVFQCAPHMLLAVIPSLIEELSADQVDVRLKAVNLVGKLFALPEHHVAQKFHDLFLEFLKRFSDKSVDVRISALQCAKAFYAADPFGRESLEIITSVEGRLLDFDDRVRMQAVTVACDICSSNLKRAPLKLMAEATERLRDKKISVKKRALQKLMEIYQTYCKKCCEDSMETIDHFEEIPCKILMLCYDKDCKEFRPQNMELVLSDNLFPEHLSVVERTKHWIHIFSLFSSLHEKALDTILIQKRRLQNEMKNYLALQKKLKEICAEETEKQIECVFTKMAASFSDSQKAEECLHKLNQIKDNNLFKSLEKLLEEPTFTIGQTIKDDLLVMIGVKNPNYEFLRSLFSKCSSNIFSSEHVQCILDYYLSNNEGEFKDLKGSSGNLLLAIVRIFPSLLKGAEKQFQMLLEHTSPVNDKLFEIIAMAGPNISLNLSGIYPFLERMCLCGTRRQAKFAVSTIVSSSFEYSVVSKLFERLINSLNSQWNVPTIMQNLGYTAQCSVSAFETQVEEITSFICQKLIQMESLDGDGLTSLYATSQCSKSCKLKWNVPTILQSLGCIAQCSVSDLGSQAEEITSYICQKIIQMDCLDDDDLTSLHDTSQCSKSCQLKIYALKTLVKSFLPYQGNHTKQNINGLMDILSRMLRETDDFVDSENDKAHIRLAAATTILRLAKKWDLHITPEVFRFTILIAKDSSTFVRTKFLNKTQKLLKEHKLPIRFACAFALAVTENIDDLRFQNYKHMAEFIKDYSIAACKRKLSSVRGAIVDYPAYVMVYLIHVLALSNDFPEACQNEEVYANLCSPLFFLLQALVDISNVDGDLELINDAVLSLFSIFQALKKAEDSVDAQTTIKLHKLAEIGIFTLNALSPVEISVSQAPRQILLPSSLYRASLPNDEANSKCQKCFFDESFLSRVFDMLKSSGASQTYAQKPAKTLPKPARKGQQDVPRSKNIICSRLDLASSKADSFPRRGITNAKTVKPNTSLEKRRKHVPPSDSGSFGLHECSTVAKQQKLSSKQVENTSERNRLSSSDSVSCKGSLVESRVQTRGSKRAAICSLENAVTSSKHTGQQFKCPRTNLKDTCGSKTRNALADVSNENLISHRDPNEHSSLGSIKQTSATTGCQTAKKSTSLCGKNLGAASVNVSEKCTEAKVVDTSVHPVSSPSILLTFSLQKLYLALFEIYFAYISGQKNKTVSINPTFNYEH</sequence>
<dbReference type="Proteomes" id="UP001058974">
    <property type="component" value="Chromosome 6"/>
</dbReference>
<dbReference type="Pfam" id="PF20168">
    <property type="entry name" value="PDS5"/>
    <property type="match status" value="2"/>
</dbReference>
<evidence type="ECO:0000256" key="1">
    <source>
        <dbReference type="ARBA" id="ARBA00004123"/>
    </source>
</evidence>
<evidence type="ECO:0000256" key="8">
    <source>
        <dbReference type="SAM" id="Coils"/>
    </source>
</evidence>
<keyword evidence="5" id="KW-0234">DNA repair</keyword>
<evidence type="ECO:0000256" key="2">
    <source>
        <dbReference type="ARBA" id="ARBA00022618"/>
    </source>
</evidence>
<keyword evidence="7" id="KW-0131">Cell cycle</keyword>
<dbReference type="GO" id="GO:0005634">
    <property type="term" value="C:nucleus"/>
    <property type="evidence" value="ECO:0007669"/>
    <property type="project" value="UniProtKB-SubCell"/>
</dbReference>
<comment type="caution">
    <text evidence="10">The sequence shown here is derived from an EMBL/GenBank/DDBJ whole genome shotgun (WGS) entry which is preliminary data.</text>
</comment>
<evidence type="ECO:0000256" key="6">
    <source>
        <dbReference type="ARBA" id="ARBA00023242"/>
    </source>
</evidence>
<dbReference type="PANTHER" id="PTHR12663:SF50">
    <property type="entry name" value="SISTER CHROMATID COHESION PROTEIN PDS5 HOMOLOG B"/>
    <property type="match status" value="1"/>
</dbReference>